<evidence type="ECO:0000313" key="3">
    <source>
        <dbReference type="Proteomes" id="UP000092445"/>
    </source>
</evidence>
<reference evidence="3" key="1">
    <citation type="submission" date="2014-03" db="EMBL/GenBank/DDBJ databases">
        <authorList>
            <person name="Aksoy S."/>
            <person name="Warren W."/>
            <person name="Wilson R.K."/>
        </authorList>
    </citation>
    <scope>NUCLEOTIDE SEQUENCE [LARGE SCALE GENOMIC DNA]</scope>
    <source>
        <strain evidence="3">IAEA</strain>
    </source>
</reference>
<dbReference type="Proteomes" id="UP000092445">
    <property type="component" value="Unassembled WGS sequence"/>
</dbReference>
<dbReference type="EnsemblMetazoa" id="GPAI043343-RA">
    <property type="protein sequence ID" value="GPAI043343-PA"/>
    <property type="gene ID" value="GPAI043343"/>
</dbReference>
<feature type="transmembrane region" description="Helical" evidence="1">
    <location>
        <begin position="84"/>
        <end position="107"/>
    </location>
</feature>
<keyword evidence="1" id="KW-0472">Membrane</keyword>
<organism evidence="2 3">
    <name type="scientific">Glossina pallidipes</name>
    <name type="common">Tsetse fly</name>
    <dbReference type="NCBI Taxonomy" id="7398"/>
    <lineage>
        <taxon>Eukaryota</taxon>
        <taxon>Metazoa</taxon>
        <taxon>Ecdysozoa</taxon>
        <taxon>Arthropoda</taxon>
        <taxon>Hexapoda</taxon>
        <taxon>Insecta</taxon>
        <taxon>Pterygota</taxon>
        <taxon>Neoptera</taxon>
        <taxon>Endopterygota</taxon>
        <taxon>Diptera</taxon>
        <taxon>Brachycera</taxon>
        <taxon>Muscomorpha</taxon>
        <taxon>Hippoboscoidea</taxon>
        <taxon>Glossinidae</taxon>
        <taxon>Glossina</taxon>
    </lineage>
</organism>
<feature type="transmembrane region" description="Helical" evidence="1">
    <location>
        <begin position="127"/>
        <end position="148"/>
    </location>
</feature>
<keyword evidence="1" id="KW-0812">Transmembrane</keyword>
<protein>
    <submittedName>
        <fullName evidence="2">Uncharacterized protein</fullName>
    </submittedName>
</protein>
<evidence type="ECO:0000313" key="2">
    <source>
        <dbReference type="EnsemblMetazoa" id="GPAI043343-PA"/>
    </source>
</evidence>
<evidence type="ECO:0000256" key="1">
    <source>
        <dbReference type="SAM" id="Phobius"/>
    </source>
</evidence>
<proteinExistence type="predicted"/>
<reference evidence="2" key="2">
    <citation type="submission" date="2020-05" db="UniProtKB">
        <authorList>
            <consortium name="EnsemblMetazoa"/>
        </authorList>
    </citation>
    <scope>IDENTIFICATION</scope>
    <source>
        <strain evidence="2">IAEA</strain>
    </source>
</reference>
<keyword evidence="3" id="KW-1185">Reference proteome</keyword>
<accession>A0A1B0AEP3</accession>
<dbReference type="VEuPathDB" id="VectorBase:GPAI043343"/>
<name>A0A1B0AEP3_GLOPL</name>
<sequence>MQQMQTQTRSHRLLGLPFGAANFAAVEYCAKFCHRGEEFIRPNFFGTTNDFSFNCHFQHCWHCWTEKLNNFTLNSLESISSINALWAALDACRFFNFFMSSLLGFWYELNTVLISLLRTRCVTNVPMNLRLFNIIALSTFICTLYLSFKASAIKAKKKSRNNNDFSILEKNFGLTAMSIASTGLSDLSLVMRGSEILIGIRNELGSSEFRMAVN</sequence>
<dbReference type="AlphaFoldDB" id="A0A1B0AEP3"/>
<keyword evidence="1" id="KW-1133">Transmembrane helix</keyword>